<feature type="domain" description="Helicase ATP-binding" evidence="1">
    <location>
        <begin position="13"/>
        <end position="178"/>
    </location>
</feature>
<dbReference type="Gene3D" id="3.40.50.300">
    <property type="entry name" value="P-loop containing nucleotide triphosphate hydrolases"/>
    <property type="match status" value="1"/>
</dbReference>
<dbReference type="STRING" id="585501.HMPREF6123_0847"/>
<dbReference type="InterPro" id="IPR001650">
    <property type="entry name" value="Helicase_C-like"/>
</dbReference>
<dbReference type="eggNOG" id="COG0553">
    <property type="taxonomic scope" value="Bacteria"/>
</dbReference>
<evidence type="ECO:0000313" key="2">
    <source>
        <dbReference type="EMBL" id="EEJ51867.1"/>
    </source>
</evidence>
<dbReference type="InterPro" id="IPR027417">
    <property type="entry name" value="P-loop_NTPase"/>
</dbReference>
<reference evidence="2 3" key="1">
    <citation type="submission" date="2009-04" db="EMBL/GenBank/DDBJ databases">
        <authorList>
            <person name="Qin X."/>
            <person name="Bachman B."/>
            <person name="Battles P."/>
            <person name="Bell A."/>
            <person name="Bess C."/>
            <person name="Bickham C."/>
            <person name="Chaboub L."/>
            <person name="Chen D."/>
            <person name="Coyle M."/>
            <person name="Deiros D.R."/>
            <person name="Dinh H."/>
            <person name="Forbes L."/>
            <person name="Fowler G."/>
            <person name="Francisco L."/>
            <person name="Fu Q."/>
            <person name="Gubbala S."/>
            <person name="Hale W."/>
            <person name="Han Y."/>
            <person name="Hemphill L."/>
            <person name="Highlander S.K."/>
            <person name="Hirani K."/>
            <person name="Hogues M."/>
            <person name="Jackson L."/>
            <person name="Jakkamsetti A."/>
            <person name="Javaid M."/>
            <person name="Jiang H."/>
            <person name="Korchina V."/>
            <person name="Kovar C."/>
            <person name="Lara F."/>
            <person name="Lee S."/>
            <person name="Mata R."/>
            <person name="Mathew T."/>
            <person name="Moen C."/>
            <person name="Morales K."/>
            <person name="Munidasa M."/>
            <person name="Nazareth L."/>
            <person name="Ngo R."/>
            <person name="Nguyen L."/>
            <person name="Okwuonu G."/>
            <person name="Ongeri F."/>
            <person name="Patil S."/>
            <person name="Petrosino J."/>
            <person name="Pham C."/>
            <person name="Pham P."/>
            <person name="Pu L.-L."/>
            <person name="Puazo M."/>
            <person name="Raj R."/>
            <person name="Reid J."/>
            <person name="Rouhana J."/>
            <person name="Saada N."/>
            <person name="Shang Y."/>
            <person name="Simmons D."/>
            <person name="Thornton R."/>
            <person name="Warren J."/>
            <person name="Weissenberger G."/>
            <person name="Zhang J."/>
            <person name="Zhang L."/>
            <person name="Zhou C."/>
            <person name="Zhu D."/>
            <person name="Muzny D."/>
            <person name="Worley K."/>
            <person name="Gibbs R."/>
        </authorList>
    </citation>
    <scope>NUCLEOTIDE SEQUENCE [LARGE SCALE GENOMIC DNA]</scope>
    <source>
        <strain evidence="2 3">F0268</strain>
    </source>
</reference>
<dbReference type="HOGENOM" id="CLU_029251_0_0_9"/>
<dbReference type="Gene3D" id="3.40.50.10810">
    <property type="entry name" value="Tandem AAA-ATPase domain"/>
    <property type="match status" value="1"/>
</dbReference>
<organism evidence="2 3">
    <name type="scientific">Oribacterium sinus F0268</name>
    <dbReference type="NCBI Taxonomy" id="585501"/>
    <lineage>
        <taxon>Bacteria</taxon>
        <taxon>Bacillati</taxon>
        <taxon>Bacillota</taxon>
        <taxon>Clostridia</taxon>
        <taxon>Lachnospirales</taxon>
        <taxon>Lachnospiraceae</taxon>
        <taxon>Oribacterium</taxon>
    </lineage>
</organism>
<evidence type="ECO:0000259" key="1">
    <source>
        <dbReference type="PROSITE" id="PS51192"/>
    </source>
</evidence>
<dbReference type="RefSeq" id="WP_007156310.1">
    <property type="nucleotide sequence ID" value="NZ_GG668533.1"/>
</dbReference>
<accession>C2KWH8</accession>
<dbReference type="InterPro" id="IPR038718">
    <property type="entry name" value="SNF2-like_sf"/>
</dbReference>
<keyword evidence="3" id="KW-1185">Reference proteome</keyword>
<dbReference type="GO" id="GO:0005524">
    <property type="term" value="F:ATP binding"/>
    <property type="evidence" value="ECO:0007669"/>
    <property type="project" value="InterPro"/>
</dbReference>
<dbReference type="Pfam" id="PF00271">
    <property type="entry name" value="Helicase_C"/>
    <property type="match status" value="1"/>
</dbReference>
<name>C2KWH8_9FIRM</name>
<dbReference type="Pfam" id="PF00176">
    <property type="entry name" value="SNF2-rel_dom"/>
    <property type="match status" value="1"/>
</dbReference>
<dbReference type="OrthoDB" id="9760715at2"/>
<comment type="caution">
    <text evidence="2">The sequence shown here is derived from an EMBL/GenBank/DDBJ whole genome shotgun (WGS) entry which is preliminary data.</text>
</comment>
<protein>
    <submittedName>
        <fullName evidence="2">SNF2 family N-terminal domain protein</fullName>
    </submittedName>
</protein>
<gene>
    <name evidence="2" type="ORF">HMPREF6123_0847</name>
</gene>
<proteinExistence type="predicted"/>
<dbReference type="InterPro" id="IPR000330">
    <property type="entry name" value="SNF2_N"/>
</dbReference>
<dbReference type="SUPFAM" id="SSF52540">
    <property type="entry name" value="P-loop containing nucleoside triphosphate hydrolases"/>
    <property type="match status" value="2"/>
</dbReference>
<dbReference type="EMBL" id="ACKX01000083">
    <property type="protein sequence ID" value="EEJ51867.1"/>
    <property type="molecule type" value="Genomic_DNA"/>
</dbReference>
<dbReference type="PROSITE" id="PS51192">
    <property type="entry name" value="HELICASE_ATP_BIND_1"/>
    <property type="match status" value="1"/>
</dbReference>
<dbReference type="Proteomes" id="UP000004121">
    <property type="component" value="Unassembled WGS sequence"/>
</dbReference>
<evidence type="ECO:0000313" key="3">
    <source>
        <dbReference type="Proteomes" id="UP000004121"/>
    </source>
</evidence>
<dbReference type="SMART" id="SM00487">
    <property type="entry name" value="DEXDc"/>
    <property type="match status" value="1"/>
</dbReference>
<dbReference type="InParanoid" id="C2KWH8"/>
<dbReference type="PANTHER" id="PTHR10799">
    <property type="entry name" value="SNF2/RAD54 HELICASE FAMILY"/>
    <property type="match status" value="1"/>
</dbReference>
<dbReference type="AlphaFoldDB" id="C2KWH8"/>
<dbReference type="InterPro" id="IPR014001">
    <property type="entry name" value="Helicase_ATP-bd"/>
</dbReference>
<sequence length="449" mass="51448">MEFKPHDYQTMCIDRIVKDKSVGLFLDMGLGKTIITLSAIMELKDRLDIFRVLVIAPKKVAESTWTTESKKWEHTKDLKISKVLGSAKERIAAINQAADIYITNRDNVAWLCQTLGRKWFFDMVVVDESSSFKNPQAMRFKALKRTLPFVNRLIALTGTPNPKSMEDLWSQIYLLDRGERLGEYVTHYRTRYFTKDYSGFGYTLKPGAKEAITKKISDICISLKAKDYLELPSIVYNEIPVELDKKALKAYQELEKNMVLSLEESEITAVSAGVLTNKLSQCANGAIYDEDKVVNHIHDCKLERFTELVEELNGESALVFYNFKHDKDRILKALEKSGLEVREFKSPKDEEDWNKGKIDILLAHPASTAYGINLQYGGRNIIWFSLPWSYELYAQANARLFRQGQEKPVIVHELLCTDTVDHDIKKSLSEKGQNQEDVLRALKARLGKE</sequence>